<feature type="transmembrane region" description="Helical" evidence="1">
    <location>
        <begin position="109"/>
        <end position="130"/>
    </location>
</feature>
<comment type="caution">
    <text evidence="2">The sequence shown here is derived from an EMBL/GenBank/DDBJ whole genome shotgun (WGS) entry which is preliminary data.</text>
</comment>
<feature type="transmembrane region" description="Helical" evidence="1">
    <location>
        <begin position="70"/>
        <end position="97"/>
    </location>
</feature>
<proteinExistence type="predicted"/>
<protein>
    <submittedName>
        <fullName evidence="2">Uncharacterized protein</fullName>
    </submittedName>
</protein>
<dbReference type="EMBL" id="QCYY01004124">
    <property type="protein sequence ID" value="ROT61526.1"/>
    <property type="molecule type" value="Genomic_DNA"/>
</dbReference>
<keyword evidence="3" id="KW-1185">Reference proteome</keyword>
<keyword evidence="1" id="KW-1133">Transmembrane helix</keyword>
<sequence length="402" mass="44029">MLSLVSFSFFLPLSFHSLFSSLFPLFLPLLYPFTLFLPFCLSPFPSSLHQALPARLSSLSFSPLSLSFSLLSSFCFFSPLLSLCSSFLFLLVLFFPLPPPPSLLPSSSFPPLLFPLSSLVLSFLSSSPFLPSFPLLSFLFRPLSSSFSPLSLLLPSLPFFLLLSPLLFDSSRGASSLLPSPPSHHPPLPPSLLPLPHPTNTITTHTLHTSSGSAPEGKLVWDDRCLPFLFPSPPSLSPPPFLPPSHSPSPSSLLFYRPPSLSSLFFRRPPSLSLLSLFSYSSFMPSLFFSFFLSSPFFLPPLFCSSLCHSLISPSLPPYSYSFSSPLFPLIYLHLLPLPLLYSSFHPIPYSSSPLLYSSLCLLPPLLSPFLSSLSPFPLPYPPISLSLPPSPLPPPPPPPVT</sequence>
<name>A0A423SBG2_PENVA</name>
<evidence type="ECO:0000313" key="3">
    <source>
        <dbReference type="Proteomes" id="UP000283509"/>
    </source>
</evidence>
<feature type="transmembrane region" description="Helical" evidence="1">
    <location>
        <begin position="150"/>
        <end position="168"/>
    </location>
</feature>
<reference evidence="2 3" key="2">
    <citation type="submission" date="2019-01" db="EMBL/GenBank/DDBJ databases">
        <title>The decoding of complex shrimp genome reveals the adaptation for benthos swimmer, frequently molting mechanism and breeding impact on genome.</title>
        <authorList>
            <person name="Sun Y."/>
            <person name="Gao Y."/>
            <person name="Yu Y."/>
        </authorList>
    </citation>
    <scope>NUCLEOTIDE SEQUENCE [LARGE SCALE GENOMIC DNA]</scope>
    <source>
        <tissue evidence="2">Muscle</tissue>
    </source>
</reference>
<keyword evidence="1" id="KW-0472">Membrane</keyword>
<accession>A0A423SBG2</accession>
<keyword evidence="1" id="KW-0812">Transmembrane</keyword>
<gene>
    <name evidence="2" type="ORF">C7M84_020682</name>
</gene>
<evidence type="ECO:0000313" key="2">
    <source>
        <dbReference type="EMBL" id="ROT61526.1"/>
    </source>
</evidence>
<dbReference type="AlphaFoldDB" id="A0A423SBG2"/>
<reference evidence="2 3" key="1">
    <citation type="submission" date="2018-04" db="EMBL/GenBank/DDBJ databases">
        <authorList>
            <person name="Zhang X."/>
            <person name="Yuan J."/>
            <person name="Li F."/>
            <person name="Xiang J."/>
        </authorList>
    </citation>
    <scope>NUCLEOTIDE SEQUENCE [LARGE SCALE GENOMIC DNA]</scope>
    <source>
        <tissue evidence="2">Muscle</tissue>
    </source>
</reference>
<evidence type="ECO:0000256" key="1">
    <source>
        <dbReference type="SAM" id="Phobius"/>
    </source>
</evidence>
<organism evidence="2 3">
    <name type="scientific">Penaeus vannamei</name>
    <name type="common">Whiteleg shrimp</name>
    <name type="synonym">Litopenaeus vannamei</name>
    <dbReference type="NCBI Taxonomy" id="6689"/>
    <lineage>
        <taxon>Eukaryota</taxon>
        <taxon>Metazoa</taxon>
        <taxon>Ecdysozoa</taxon>
        <taxon>Arthropoda</taxon>
        <taxon>Crustacea</taxon>
        <taxon>Multicrustacea</taxon>
        <taxon>Malacostraca</taxon>
        <taxon>Eumalacostraca</taxon>
        <taxon>Eucarida</taxon>
        <taxon>Decapoda</taxon>
        <taxon>Dendrobranchiata</taxon>
        <taxon>Penaeoidea</taxon>
        <taxon>Penaeidae</taxon>
        <taxon>Penaeus</taxon>
    </lineage>
</organism>
<dbReference type="Proteomes" id="UP000283509">
    <property type="component" value="Unassembled WGS sequence"/>
</dbReference>